<dbReference type="InterPro" id="IPR051446">
    <property type="entry name" value="HTH_trans_reg/aminotransferase"/>
</dbReference>
<dbReference type="EMBL" id="JAVRFB010000008">
    <property type="protein sequence ID" value="MDT0402797.1"/>
    <property type="molecule type" value="Genomic_DNA"/>
</dbReference>
<dbReference type="PROSITE" id="PS50949">
    <property type="entry name" value="HTH_GNTR"/>
    <property type="match status" value="1"/>
</dbReference>
<dbReference type="PANTHER" id="PTHR46577">
    <property type="entry name" value="HTH-TYPE TRANSCRIPTIONAL REGULATORY PROTEIN GABR"/>
    <property type="match status" value="1"/>
</dbReference>
<evidence type="ECO:0000256" key="5">
    <source>
        <dbReference type="ARBA" id="ARBA00023163"/>
    </source>
</evidence>
<keyword evidence="8" id="KW-0032">Aminotransferase</keyword>
<dbReference type="Proteomes" id="UP001180503">
    <property type="component" value="Unassembled WGS sequence"/>
</dbReference>
<evidence type="ECO:0000256" key="3">
    <source>
        <dbReference type="ARBA" id="ARBA00023015"/>
    </source>
</evidence>
<dbReference type="InterPro" id="IPR015424">
    <property type="entry name" value="PyrdxlP-dep_Trfase"/>
</dbReference>
<comment type="similarity">
    <text evidence="1">In the C-terminal section; belongs to the class-I pyridoxal-phosphate-dependent aminotransferase family.</text>
</comment>
<keyword evidence="4" id="KW-0238">DNA-binding</keyword>
<feature type="compositionally biased region" description="Low complexity" evidence="6">
    <location>
        <begin position="90"/>
        <end position="100"/>
    </location>
</feature>
<dbReference type="InterPro" id="IPR036388">
    <property type="entry name" value="WH-like_DNA-bd_sf"/>
</dbReference>
<accession>A0ABU2QE95</accession>
<protein>
    <submittedName>
        <fullName evidence="8">PLP-dependent aminotransferase family protein</fullName>
    </submittedName>
</protein>
<feature type="region of interest" description="Disordered" evidence="6">
    <location>
        <begin position="90"/>
        <end position="123"/>
    </location>
</feature>
<dbReference type="PRINTS" id="PR00035">
    <property type="entry name" value="HTHGNTR"/>
</dbReference>
<dbReference type="SMART" id="SM00345">
    <property type="entry name" value="HTH_GNTR"/>
    <property type="match status" value="1"/>
</dbReference>
<evidence type="ECO:0000256" key="2">
    <source>
        <dbReference type="ARBA" id="ARBA00022898"/>
    </source>
</evidence>
<evidence type="ECO:0000256" key="1">
    <source>
        <dbReference type="ARBA" id="ARBA00005384"/>
    </source>
</evidence>
<dbReference type="SUPFAM" id="SSF53383">
    <property type="entry name" value="PLP-dependent transferases"/>
    <property type="match status" value="1"/>
</dbReference>
<dbReference type="Gene3D" id="3.40.640.10">
    <property type="entry name" value="Type I PLP-dependent aspartate aminotransferase-like (Major domain)"/>
    <property type="match status" value="1"/>
</dbReference>
<organism evidence="8 9">
    <name type="scientific">Streptomyces edwardsiae</name>
    <dbReference type="NCBI Taxonomy" id="3075527"/>
    <lineage>
        <taxon>Bacteria</taxon>
        <taxon>Bacillati</taxon>
        <taxon>Actinomycetota</taxon>
        <taxon>Actinomycetes</taxon>
        <taxon>Kitasatosporales</taxon>
        <taxon>Streptomycetaceae</taxon>
        <taxon>Streptomyces</taxon>
    </lineage>
</organism>
<dbReference type="Gene3D" id="1.10.10.10">
    <property type="entry name" value="Winged helix-like DNA-binding domain superfamily/Winged helix DNA-binding domain"/>
    <property type="match status" value="1"/>
</dbReference>
<evidence type="ECO:0000256" key="4">
    <source>
        <dbReference type="ARBA" id="ARBA00023125"/>
    </source>
</evidence>
<dbReference type="InterPro" id="IPR036390">
    <property type="entry name" value="WH_DNA-bd_sf"/>
</dbReference>
<dbReference type="SUPFAM" id="SSF46785">
    <property type="entry name" value="Winged helix' DNA-binding domain"/>
    <property type="match status" value="1"/>
</dbReference>
<evidence type="ECO:0000313" key="8">
    <source>
        <dbReference type="EMBL" id="MDT0402797.1"/>
    </source>
</evidence>
<evidence type="ECO:0000256" key="6">
    <source>
        <dbReference type="SAM" id="MobiDB-lite"/>
    </source>
</evidence>
<feature type="domain" description="HTH gntR-type" evidence="7">
    <location>
        <begin position="32"/>
        <end position="100"/>
    </location>
</feature>
<sequence length="481" mass="51781">MFQCPGHTTSALREETTLSRHIALTVDRDSRLPLALQIRDSLRALIENGTLKPGTRIPSTRQLAADMRVSRSVVVEAYDQLAAEGYLAGRRGSGTSVTGRSGDKAAASALTPPEEPAPGARWDLRAGPSDTVHFPRAEWLRCATAVIGGAGRQELGYAPLAGVPHARHVLTGYLGRVRGVRGRAEDLMITSGFAQGLALICRVLLDRGHTTLAVEDPGHPGEREFIAQSGLRPVGVPVDDDGLDVERLAACGARAVLITPAHQFPTGVRLSRERREALVAWARRIGGYVLEDDFDNGFLDPADRPPALQSLAPDRVVYAGSASKTLAPALRLGWLAGPPELMASVEHVRAGWDIGCSGLEQLTFARFVDTGAFDRHQRRLRTELGRRRRILGTHLHTQLPEAWVQGGDGGLQAYVRLPRHIDEQALVRAARRRSVLLRGGRDYAVSPAAGPPALVIGYAKASCAALTRGLTEVGAAYREFA</sequence>
<proteinExistence type="inferred from homology"/>
<dbReference type="InterPro" id="IPR004839">
    <property type="entry name" value="Aminotransferase_I/II_large"/>
</dbReference>
<dbReference type="InterPro" id="IPR015421">
    <property type="entry name" value="PyrdxlP-dep_Trfase_major"/>
</dbReference>
<comment type="caution">
    <text evidence="8">The sequence shown here is derived from an EMBL/GenBank/DDBJ whole genome shotgun (WGS) entry which is preliminary data.</text>
</comment>
<keyword evidence="8" id="KW-0808">Transferase</keyword>
<gene>
    <name evidence="8" type="ORF">RM528_13125</name>
</gene>
<dbReference type="GO" id="GO:0008483">
    <property type="term" value="F:transaminase activity"/>
    <property type="evidence" value="ECO:0007669"/>
    <property type="project" value="UniProtKB-KW"/>
</dbReference>
<evidence type="ECO:0000313" key="9">
    <source>
        <dbReference type="Proteomes" id="UP001180503"/>
    </source>
</evidence>
<dbReference type="Pfam" id="PF00392">
    <property type="entry name" value="GntR"/>
    <property type="match status" value="1"/>
</dbReference>
<dbReference type="RefSeq" id="WP_234325125.1">
    <property type="nucleotide sequence ID" value="NZ_JAVRFB010000008.1"/>
</dbReference>
<name>A0ABU2QE95_9ACTN</name>
<keyword evidence="5" id="KW-0804">Transcription</keyword>
<dbReference type="Pfam" id="PF00155">
    <property type="entry name" value="Aminotran_1_2"/>
    <property type="match status" value="1"/>
</dbReference>
<reference evidence="9" key="1">
    <citation type="submission" date="2023-07" db="EMBL/GenBank/DDBJ databases">
        <title>30 novel species of actinomycetes from the DSMZ collection.</title>
        <authorList>
            <person name="Nouioui I."/>
        </authorList>
    </citation>
    <scope>NUCLEOTIDE SEQUENCE [LARGE SCALE GENOMIC DNA]</scope>
    <source>
        <strain evidence="9">DSM 41635</strain>
    </source>
</reference>
<keyword evidence="3" id="KW-0805">Transcription regulation</keyword>
<dbReference type="PANTHER" id="PTHR46577:SF1">
    <property type="entry name" value="HTH-TYPE TRANSCRIPTIONAL REGULATORY PROTEIN GABR"/>
    <property type="match status" value="1"/>
</dbReference>
<evidence type="ECO:0000259" key="7">
    <source>
        <dbReference type="PROSITE" id="PS50949"/>
    </source>
</evidence>
<dbReference type="CDD" id="cd07377">
    <property type="entry name" value="WHTH_GntR"/>
    <property type="match status" value="1"/>
</dbReference>
<dbReference type="CDD" id="cd00609">
    <property type="entry name" value="AAT_like"/>
    <property type="match status" value="1"/>
</dbReference>
<dbReference type="InterPro" id="IPR000524">
    <property type="entry name" value="Tscrpt_reg_HTH_GntR"/>
</dbReference>
<keyword evidence="2" id="KW-0663">Pyridoxal phosphate</keyword>